<accession>A0ABM7XDE7</accession>
<evidence type="ECO:0000313" key="10">
    <source>
        <dbReference type="EMBL" id="BDG09894.1"/>
    </source>
</evidence>
<dbReference type="CDD" id="cd03249">
    <property type="entry name" value="ABC_MTABC3_MDL1_MDL2"/>
    <property type="match status" value="1"/>
</dbReference>
<dbReference type="PANTHER" id="PTHR43394">
    <property type="entry name" value="ATP-DEPENDENT PERMEASE MDL1, MITOCHONDRIAL"/>
    <property type="match status" value="1"/>
</dbReference>
<dbReference type="InterPro" id="IPR039421">
    <property type="entry name" value="Type_1_exporter"/>
</dbReference>
<evidence type="ECO:0000256" key="6">
    <source>
        <dbReference type="ARBA" id="ARBA00023136"/>
    </source>
</evidence>
<dbReference type="InterPro" id="IPR011527">
    <property type="entry name" value="ABC1_TM_dom"/>
</dbReference>
<dbReference type="RefSeq" id="WP_248342293.1">
    <property type="nucleotide sequence ID" value="NZ_AP025592.1"/>
</dbReference>
<protein>
    <submittedName>
        <fullName evidence="10">ABC transporter</fullName>
    </submittedName>
</protein>
<dbReference type="PROSITE" id="PS50893">
    <property type="entry name" value="ABC_TRANSPORTER_2"/>
    <property type="match status" value="1"/>
</dbReference>
<dbReference type="PROSITE" id="PS00211">
    <property type="entry name" value="ABC_TRANSPORTER_1"/>
    <property type="match status" value="1"/>
</dbReference>
<dbReference type="InterPro" id="IPR003439">
    <property type="entry name" value="ABC_transporter-like_ATP-bd"/>
</dbReference>
<gene>
    <name evidence="10" type="ORF">AMPC_30070</name>
</gene>
<dbReference type="PIRSF" id="PIRSF002773">
    <property type="entry name" value="ABC_prm/ATPase_B"/>
    <property type="match status" value="1"/>
</dbReference>
<dbReference type="Gene3D" id="3.40.50.300">
    <property type="entry name" value="P-loop containing nucleotide triphosphate hydrolases"/>
    <property type="match status" value="1"/>
</dbReference>
<dbReference type="EMBL" id="AP025592">
    <property type="protein sequence ID" value="BDG09894.1"/>
    <property type="molecule type" value="Genomic_DNA"/>
</dbReference>
<dbReference type="SUPFAM" id="SSF90123">
    <property type="entry name" value="ABC transporter transmembrane region"/>
    <property type="match status" value="1"/>
</dbReference>
<sequence length="590" mass="61882">MPAPELSSGARAAAPRASLRRLWPLFREERPALALATLLLLVGSLAALAYPQGVRIIVDGATSRRDPAAVRDAALLLGALAVLQGLAVAGRAWLFGVAGERGVRRVREQLFRSLVSQEVAFFDGQRTGALQSRLASDTAALQALLSSQLSMALRNGVQVAGALALLVYTSPRLTAVMLSVIPAVAFGAVFYGRKIRGLSRRSQDALAEAGHVAEESLSAIRTVRAFAAEDAEDRRYGAAVARAFALARARVLAGSVFLGATYAGVYAAIAVVLGYGGALVAQGALTAGALTAFLVYTLLIAMGLGTLADNWAEAMRGLGAAERVFELVDRAPAMALRGGRRLERVAGRVAFEDVRFSYPLRPEAEVLHGIELVVEPGEVVALVGPSGAGKSTLGALLVRLYDPSAGRVTLDGHDLRELDPSWLRAQVGVVSQEPVLFSTSVAENVRYGRPGASDAEVREALAGANALDFVQGFPDGLATRVGERGQQLSGGQKQRVAIARAILKDPRLLLLDEATSALDAGSEALVQEALARLMRGRTAIVIAHRLSTVVGADRVVVIDGGRVIESGGHAALVSRGGAYARLVERQVLRG</sequence>
<dbReference type="Gene3D" id="1.20.1560.10">
    <property type="entry name" value="ABC transporter type 1, transmembrane domain"/>
    <property type="match status" value="1"/>
</dbReference>
<feature type="transmembrane region" description="Helical" evidence="7">
    <location>
        <begin position="175"/>
        <end position="192"/>
    </location>
</feature>
<evidence type="ECO:0000256" key="1">
    <source>
        <dbReference type="ARBA" id="ARBA00004651"/>
    </source>
</evidence>
<reference evidence="11" key="1">
    <citation type="journal article" date="2022" name="Int. J. Syst. Evol. Microbiol.">
        <title>Anaeromyxobacter oryzae sp. nov., Anaeromyxobacter diazotrophicus sp. nov. and Anaeromyxobacter paludicola sp. nov., isolated from paddy soils.</title>
        <authorList>
            <person name="Itoh H."/>
            <person name="Xu Z."/>
            <person name="Mise K."/>
            <person name="Masuda Y."/>
            <person name="Ushijima N."/>
            <person name="Hayakawa C."/>
            <person name="Shiratori Y."/>
            <person name="Senoo K."/>
        </authorList>
    </citation>
    <scope>NUCLEOTIDE SEQUENCE [LARGE SCALE GENOMIC DNA]</scope>
    <source>
        <strain evidence="11">Red630</strain>
    </source>
</reference>
<dbReference type="CDD" id="cd18557">
    <property type="entry name" value="ABC_6TM_TAP_ABCB8_10_like"/>
    <property type="match status" value="1"/>
</dbReference>
<dbReference type="SUPFAM" id="SSF52540">
    <property type="entry name" value="P-loop containing nucleoside triphosphate hydrolases"/>
    <property type="match status" value="1"/>
</dbReference>
<feature type="transmembrane region" description="Helical" evidence="7">
    <location>
        <begin position="73"/>
        <end position="97"/>
    </location>
</feature>
<evidence type="ECO:0000259" key="8">
    <source>
        <dbReference type="PROSITE" id="PS50893"/>
    </source>
</evidence>
<dbReference type="InterPro" id="IPR017871">
    <property type="entry name" value="ABC_transporter-like_CS"/>
</dbReference>
<feature type="transmembrane region" description="Helical" evidence="7">
    <location>
        <begin position="287"/>
        <end position="308"/>
    </location>
</feature>
<dbReference type="Pfam" id="PF00664">
    <property type="entry name" value="ABC_membrane"/>
    <property type="match status" value="1"/>
</dbReference>
<dbReference type="SMART" id="SM00382">
    <property type="entry name" value="AAA"/>
    <property type="match status" value="1"/>
</dbReference>
<dbReference type="PANTHER" id="PTHR43394:SF1">
    <property type="entry name" value="ATP-BINDING CASSETTE SUB-FAMILY B MEMBER 10, MITOCHONDRIAL"/>
    <property type="match status" value="1"/>
</dbReference>
<organism evidence="10 11">
    <name type="scientific">Anaeromyxobacter paludicola</name>
    <dbReference type="NCBI Taxonomy" id="2918171"/>
    <lineage>
        <taxon>Bacteria</taxon>
        <taxon>Pseudomonadati</taxon>
        <taxon>Myxococcota</taxon>
        <taxon>Myxococcia</taxon>
        <taxon>Myxococcales</taxon>
        <taxon>Cystobacterineae</taxon>
        <taxon>Anaeromyxobacteraceae</taxon>
        <taxon>Anaeromyxobacter</taxon>
    </lineage>
</organism>
<evidence type="ECO:0000256" key="7">
    <source>
        <dbReference type="SAM" id="Phobius"/>
    </source>
</evidence>
<feature type="domain" description="ABC transporter" evidence="8">
    <location>
        <begin position="349"/>
        <end position="585"/>
    </location>
</feature>
<dbReference type="PROSITE" id="PS50929">
    <property type="entry name" value="ABC_TM1F"/>
    <property type="match status" value="1"/>
</dbReference>
<proteinExistence type="predicted"/>
<feature type="domain" description="ABC transmembrane type-1" evidence="9">
    <location>
        <begin position="34"/>
        <end position="316"/>
    </location>
</feature>
<feature type="transmembrane region" description="Helical" evidence="7">
    <location>
        <begin position="251"/>
        <end position="275"/>
    </location>
</feature>
<keyword evidence="3" id="KW-0547">Nucleotide-binding</keyword>
<dbReference type="InterPro" id="IPR027417">
    <property type="entry name" value="P-loop_NTPase"/>
</dbReference>
<evidence type="ECO:0000259" key="9">
    <source>
        <dbReference type="PROSITE" id="PS50929"/>
    </source>
</evidence>
<keyword evidence="11" id="KW-1185">Reference proteome</keyword>
<evidence type="ECO:0000256" key="4">
    <source>
        <dbReference type="ARBA" id="ARBA00022840"/>
    </source>
</evidence>
<evidence type="ECO:0000256" key="5">
    <source>
        <dbReference type="ARBA" id="ARBA00022989"/>
    </source>
</evidence>
<comment type="subcellular location">
    <subcellularLocation>
        <location evidence="1">Cell membrane</location>
        <topology evidence="1">Multi-pass membrane protein</topology>
    </subcellularLocation>
</comment>
<keyword evidence="2 7" id="KW-0812">Transmembrane</keyword>
<keyword evidence="5 7" id="KW-1133">Transmembrane helix</keyword>
<dbReference type="Pfam" id="PF00005">
    <property type="entry name" value="ABC_tran"/>
    <property type="match status" value="1"/>
</dbReference>
<keyword evidence="6 7" id="KW-0472">Membrane</keyword>
<dbReference type="InterPro" id="IPR003593">
    <property type="entry name" value="AAA+_ATPase"/>
</dbReference>
<keyword evidence="4" id="KW-0067">ATP-binding</keyword>
<evidence type="ECO:0000256" key="2">
    <source>
        <dbReference type="ARBA" id="ARBA00022692"/>
    </source>
</evidence>
<name>A0ABM7XDE7_9BACT</name>
<dbReference type="Proteomes" id="UP001162734">
    <property type="component" value="Chromosome"/>
</dbReference>
<evidence type="ECO:0000313" key="11">
    <source>
        <dbReference type="Proteomes" id="UP001162734"/>
    </source>
</evidence>
<dbReference type="InterPro" id="IPR036640">
    <property type="entry name" value="ABC1_TM_sf"/>
</dbReference>
<evidence type="ECO:0000256" key="3">
    <source>
        <dbReference type="ARBA" id="ARBA00022741"/>
    </source>
</evidence>